<dbReference type="GO" id="GO:0005829">
    <property type="term" value="C:cytosol"/>
    <property type="evidence" value="ECO:0007669"/>
    <property type="project" value="TreeGrafter"/>
</dbReference>
<reference evidence="4" key="2">
    <citation type="journal article" date="2013" name="PLoS ONE">
        <title>Genome implosion elicits host-confinement in Alcaligenaceae: evidence from the comparative genomics of Tetrathiobacter kashmirensis, a pathogen in the making.</title>
        <authorList>
            <person name="Ghosh W."/>
            <person name="Alam M."/>
            <person name="Roy C."/>
            <person name="Pyne P."/>
            <person name="George A."/>
            <person name="Chakraborty R."/>
            <person name="Majumder S."/>
            <person name="Agarwal A."/>
            <person name="Chakraborty S."/>
            <person name="Majumdar S."/>
            <person name="Gupta S.K."/>
        </authorList>
    </citation>
    <scope>NUCLEOTIDE SEQUENCE [LARGE SCALE GENOMIC DNA]</scope>
    <source>
        <strain evidence="4">WT001</strain>
    </source>
</reference>
<dbReference type="Gene3D" id="2.130.10.10">
    <property type="entry name" value="YVTN repeat-like/Quinoprotein amine dehydrogenase"/>
    <property type="match status" value="1"/>
</dbReference>
<dbReference type="PANTHER" id="PTHR30344">
    <property type="entry name" value="6-PHOSPHOGLUCONOLACTONASE-RELATED"/>
    <property type="match status" value="1"/>
</dbReference>
<evidence type="ECO:0000313" key="4">
    <source>
        <dbReference type="Proteomes" id="UP000005267"/>
    </source>
</evidence>
<protein>
    <submittedName>
        <fullName evidence="3">Exported lactonase</fullName>
    </submittedName>
</protein>
<dbReference type="GO" id="GO:0006006">
    <property type="term" value="P:glucose metabolic process"/>
    <property type="evidence" value="ECO:0007669"/>
    <property type="project" value="UniProtKB-KW"/>
</dbReference>
<keyword evidence="4" id="KW-1185">Reference proteome</keyword>
<reference evidence="3 4" key="1">
    <citation type="journal article" date="2011" name="J. Bacteriol.">
        <title>Whole-genome shotgun sequencing of the sulfur-oxidizing chemoautotroph Tetrathiobacter kashmirensis.</title>
        <authorList>
            <person name="Ghosh W."/>
            <person name="George A."/>
            <person name="Agarwal A."/>
            <person name="Raj P."/>
            <person name="Alam M."/>
            <person name="Pyne P."/>
            <person name="Das Gupta S.K."/>
        </authorList>
    </citation>
    <scope>NUCLEOTIDE SEQUENCE [LARGE SCALE GENOMIC DNA]</scope>
    <source>
        <strain evidence="3 4">WT001</strain>
    </source>
</reference>
<proteinExistence type="inferred from homology"/>
<dbReference type="PANTHER" id="PTHR30344:SF1">
    <property type="entry name" value="6-PHOSPHOGLUCONOLACTONASE"/>
    <property type="match status" value="1"/>
</dbReference>
<evidence type="ECO:0000313" key="3">
    <source>
        <dbReference type="EMBL" id="AFK60873.1"/>
    </source>
</evidence>
<dbReference type="InterPro" id="IPR050282">
    <property type="entry name" value="Cycloisomerase_2"/>
</dbReference>
<dbReference type="KEGG" id="aka:TKWG_00870"/>
<dbReference type="SUPFAM" id="SSF51004">
    <property type="entry name" value="C-terminal (heme d1) domain of cytochrome cd1-nitrite reductase"/>
    <property type="match status" value="1"/>
</dbReference>
<dbReference type="RefSeq" id="WP_014748964.1">
    <property type="nucleotide sequence ID" value="NC_017964.1"/>
</dbReference>
<dbReference type="GO" id="GO:0017057">
    <property type="term" value="F:6-phosphogluconolactonase activity"/>
    <property type="evidence" value="ECO:0007669"/>
    <property type="project" value="TreeGrafter"/>
</dbReference>
<sequence length="351" mass="37683">MYAYIGSRTTRDRHARGEGISIYQVNTDTGELIPVQVLKGMTNPSFLALNSSGTRLYAVHGDTSTVSSYTVDTNTGKLAPLNRQETGGMNPVHLALDPSECYLVISNHIGANLAVLPITRDGLLEPVSQLVSLIGMGEPGPHRIEQKHAKPHHNPFSVTGRHVLVPDKGLDRIFTYSFSDGQLSPVQPISVSSREGSGPRHIAFHPNANHAYCINELDSTVTTYRYHSLTGALQAEQILSTLPASFTGNNRAAEIIVDAAGRYVYATNRGHDSIAIFSIASNGLLSWAGCEKSGGRTPRFIALAPGGRHLYALNEDDDCICTFSVDPATGSLRNTGVSIHSGSPVCMIFST</sequence>
<dbReference type="EMBL" id="CP003555">
    <property type="protein sequence ID" value="AFK60873.1"/>
    <property type="molecule type" value="Genomic_DNA"/>
</dbReference>
<accession>I3U785</accession>
<dbReference type="InterPro" id="IPR011048">
    <property type="entry name" value="Haem_d1_sf"/>
</dbReference>
<gene>
    <name evidence="3" type="ordered locus">TKWG_00870</name>
</gene>
<keyword evidence="2" id="KW-0313">Glucose metabolism</keyword>
<dbReference type="InterPro" id="IPR019405">
    <property type="entry name" value="Lactonase_7-beta_prop"/>
</dbReference>
<dbReference type="HOGENOM" id="CLU_038716_5_1_4"/>
<dbReference type="AlphaFoldDB" id="I3U785"/>
<dbReference type="OrthoDB" id="9790815at2"/>
<name>I3U785_ADVKW</name>
<dbReference type="Pfam" id="PF10282">
    <property type="entry name" value="Lactonase"/>
    <property type="match status" value="1"/>
</dbReference>
<evidence type="ECO:0000256" key="1">
    <source>
        <dbReference type="ARBA" id="ARBA00005564"/>
    </source>
</evidence>
<dbReference type="InterPro" id="IPR015943">
    <property type="entry name" value="WD40/YVTN_repeat-like_dom_sf"/>
</dbReference>
<dbReference type="STRING" id="1036672.TKWG_00870"/>
<keyword evidence="2" id="KW-0119">Carbohydrate metabolism</keyword>
<comment type="similarity">
    <text evidence="1">Belongs to the cycloisomerase 2 family.</text>
</comment>
<evidence type="ECO:0000256" key="2">
    <source>
        <dbReference type="ARBA" id="ARBA00022526"/>
    </source>
</evidence>
<dbReference type="Proteomes" id="UP000005267">
    <property type="component" value="Chromosome"/>
</dbReference>
<organism evidence="3 4">
    <name type="scientific">Advenella kashmirensis (strain DSM 17095 / LMG 22695 / WT001)</name>
    <name type="common">Tetrathiobacter kashmirensis</name>
    <dbReference type="NCBI Taxonomy" id="1036672"/>
    <lineage>
        <taxon>Bacteria</taxon>
        <taxon>Pseudomonadati</taxon>
        <taxon>Pseudomonadota</taxon>
        <taxon>Betaproteobacteria</taxon>
        <taxon>Burkholderiales</taxon>
        <taxon>Alcaligenaceae</taxon>
    </lineage>
</organism>